<feature type="region of interest" description="Disordered" evidence="1">
    <location>
        <begin position="110"/>
        <end position="135"/>
    </location>
</feature>
<sequence>MDTGFLSSHTHSHVHHVHSFGLKIQAKWEERMYWIVIYCRADAAELALLTRRLCQEMGQTDLPLHEGIPWCHILTLRPAVTVESRLIPSVQTLEAERMFESKRLNKIDLENKTAQQTESDLKGKRIGARRPLPPF</sequence>
<proteinExistence type="predicted"/>
<name>A0A4D9DYK7_9SAUR</name>
<accession>A0A4D9DYK7</accession>
<keyword evidence="3" id="KW-1185">Reference proteome</keyword>
<dbReference type="PANTHER" id="PTHR38002:SF1">
    <property type="entry name" value="CHROMOSOME 4 OPEN READING FRAME 36"/>
    <property type="match status" value="1"/>
</dbReference>
<evidence type="ECO:0000313" key="3">
    <source>
        <dbReference type="Proteomes" id="UP000297703"/>
    </source>
</evidence>
<dbReference type="EMBL" id="QXTE01000180">
    <property type="protein sequence ID" value="TFK02659.1"/>
    <property type="molecule type" value="Genomic_DNA"/>
</dbReference>
<dbReference type="OrthoDB" id="9821984at2759"/>
<evidence type="ECO:0000256" key="1">
    <source>
        <dbReference type="SAM" id="MobiDB-lite"/>
    </source>
</evidence>
<reference evidence="2 3" key="2">
    <citation type="submission" date="2019-04" db="EMBL/GenBank/DDBJ databases">
        <title>The genome sequence of big-headed turtle.</title>
        <authorList>
            <person name="Gong S."/>
        </authorList>
    </citation>
    <scope>NUCLEOTIDE SEQUENCE [LARGE SCALE GENOMIC DNA]</scope>
    <source>
        <strain evidence="2">DO16091913</strain>
        <tissue evidence="2">Muscle</tissue>
    </source>
</reference>
<comment type="caution">
    <text evidence="2">The sequence shown here is derived from an EMBL/GenBank/DDBJ whole genome shotgun (WGS) entry which is preliminary data.</text>
</comment>
<protein>
    <submittedName>
        <fullName evidence="2">Leydig cell tumor 10 kDa protein-like protein</fullName>
    </submittedName>
</protein>
<dbReference type="Pfam" id="PF15022">
    <property type="entry name" value="DUF4522"/>
    <property type="match status" value="1"/>
</dbReference>
<dbReference type="AlphaFoldDB" id="A0A4D9DYK7"/>
<gene>
    <name evidence="2" type="ORF">DR999_PMT15008</name>
</gene>
<reference evidence="2 3" key="1">
    <citation type="submission" date="2019-04" db="EMBL/GenBank/DDBJ databases">
        <title>Draft genome of the big-headed turtle Platysternon megacephalum.</title>
        <authorList>
            <person name="Gong S."/>
        </authorList>
    </citation>
    <scope>NUCLEOTIDE SEQUENCE [LARGE SCALE GENOMIC DNA]</scope>
    <source>
        <strain evidence="2">DO16091913</strain>
        <tissue evidence="2">Muscle</tissue>
    </source>
</reference>
<evidence type="ECO:0000313" key="2">
    <source>
        <dbReference type="EMBL" id="TFK02659.1"/>
    </source>
</evidence>
<dbReference type="Proteomes" id="UP000297703">
    <property type="component" value="Unassembled WGS sequence"/>
</dbReference>
<dbReference type="InterPro" id="IPR027825">
    <property type="entry name" value="DUF4522"/>
</dbReference>
<dbReference type="PANTHER" id="PTHR38002">
    <property type="entry name" value="C4ORF36 ISOFORM 11"/>
    <property type="match status" value="1"/>
</dbReference>
<organism evidence="2 3">
    <name type="scientific">Platysternon megacephalum</name>
    <name type="common">big-headed turtle</name>
    <dbReference type="NCBI Taxonomy" id="55544"/>
    <lineage>
        <taxon>Eukaryota</taxon>
        <taxon>Metazoa</taxon>
        <taxon>Chordata</taxon>
        <taxon>Craniata</taxon>
        <taxon>Vertebrata</taxon>
        <taxon>Euteleostomi</taxon>
        <taxon>Archelosauria</taxon>
        <taxon>Testudinata</taxon>
        <taxon>Testudines</taxon>
        <taxon>Cryptodira</taxon>
        <taxon>Durocryptodira</taxon>
        <taxon>Testudinoidea</taxon>
        <taxon>Platysternidae</taxon>
        <taxon>Platysternon</taxon>
    </lineage>
</organism>